<dbReference type="SUPFAM" id="SSF55486">
    <property type="entry name" value="Metalloproteases ('zincins'), catalytic domain"/>
    <property type="match status" value="1"/>
</dbReference>
<dbReference type="GO" id="GO:0008237">
    <property type="term" value="F:metallopeptidase activity"/>
    <property type="evidence" value="ECO:0007669"/>
    <property type="project" value="InterPro"/>
</dbReference>
<dbReference type="GeneID" id="9226359"/>
<dbReference type="OMA" id="SENDWCE"/>
<dbReference type="AlphaFoldDB" id="C5FFN5"/>
<reference evidence="2" key="1">
    <citation type="journal article" date="2012" name="MBio">
        <title>Comparative genome analysis of Trichophyton rubrum and related dermatophytes reveals candidate genes involved in infection.</title>
        <authorList>
            <person name="Martinez D.A."/>
            <person name="Oliver B.G."/>
            <person name="Graeser Y."/>
            <person name="Goldberg J.M."/>
            <person name="Li W."/>
            <person name="Martinez-Rossi N.M."/>
            <person name="Monod M."/>
            <person name="Shelest E."/>
            <person name="Barton R.C."/>
            <person name="Birch E."/>
            <person name="Brakhage A.A."/>
            <person name="Chen Z."/>
            <person name="Gurr S.J."/>
            <person name="Heiman D."/>
            <person name="Heitman J."/>
            <person name="Kosti I."/>
            <person name="Rossi A."/>
            <person name="Saif S."/>
            <person name="Samalova M."/>
            <person name="Saunders C.W."/>
            <person name="Shea T."/>
            <person name="Summerbell R.C."/>
            <person name="Xu J."/>
            <person name="Young S."/>
            <person name="Zeng Q."/>
            <person name="Birren B.W."/>
            <person name="Cuomo C.A."/>
            <person name="White T.C."/>
        </authorList>
    </citation>
    <scope>NUCLEOTIDE SEQUENCE [LARGE SCALE GENOMIC DNA]</scope>
    <source>
        <strain evidence="2">ATCC MYA-4605 / CBS 113480</strain>
    </source>
</reference>
<dbReference type="eggNOG" id="ENOG502RSIJ">
    <property type="taxonomic scope" value="Eukaryota"/>
</dbReference>
<dbReference type="RefSeq" id="XP_002849367.1">
    <property type="nucleotide sequence ID" value="XM_002849321.1"/>
</dbReference>
<accession>C5FFN5</accession>
<protein>
    <recommendedName>
        <fullName evidence="3">Lysine-specific metallo-endopeptidase domain-containing protein</fullName>
    </recommendedName>
</protein>
<dbReference type="Gene3D" id="3.40.390.10">
    <property type="entry name" value="Collagenase (Catalytic Domain)"/>
    <property type="match status" value="1"/>
</dbReference>
<name>C5FFN5_ARTOC</name>
<dbReference type="EMBL" id="DS995702">
    <property type="protein sequence ID" value="EEQ29482.1"/>
    <property type="molecule type" value="Genomic_DNA"/>
</dbReference>
<keyword evidence="2" id="KW-1185">Reference proteome</keyword>
<dbReference type="VEuPathDB" id="FungiDB:MCYG_02301"/>
<dbReference type="HOGENOM" id="CLU_077753_0_0_1"/>
<evidence type="ECO:0000313" key="2">
    <source>
        <dbReference type="Proteomes" id="UP000002035"/>
    </source>
</evidence>
<evidence type="ECO:0000313" key="1">
    <source>
        <dbReference type="EMBL" id="EEQ29482.1"/>
    </source>
</evidence>
<proteinExistence type="predicted"/>
<dbReference type="InterPro" id="IPR024079">
    <property type="entry name" value="MetalloPept_cat_dom_sf"/>
</dbReference>
<gene>
    <name evidence="1" type="ORF">MCYG_02301</name>
</gene>
<dbReference type="OrthoDB" id="4188597at2759"/>
<dbReference type="Proteomes" id="UP000002035">
    <property type="component" value="Unassembled WGS sequence"/>
</dbReference>
<evidence type="ECO:0008006" key="3">
    <source>
        <dbReference type="Google" id="ProtNLM"/>
    </source>
</evidence>
<sequence>MARFRLRSLQKILDGNPTGETELSGIDRSTLYTFESLYGTVYLPLLPGGYLGKTRIEYILGMLNRIIDTIPNHPLDIWCDDSFYSTKIPPNIRLPKPKEGRTLFWDTRSADDGGQILTSMEGTCANGKLYAFNIVNPKAKRETIVICPSPLGQYSSLGQFQVNMLSAPEKFAKGVHIDKFRFSLVFTLIHELSHSILILRDLATSDVKGQVDSYGWKEATFHGDTNHLNAQDNADNFAFFVLGNIDLLSTPVLLELYADCPGQSDVPK</sequence>
<organism evidence="1 2">
    <name type="scientific">Arthroderma otae (strain ATCC MYA-4605 / CBS 113480)</name>
    <name type="common">Microsporum canis</name>
    <dbReference type="NCBI Taxonomy" id="554155"/>
    <lineage>
        <taxon>Eukaryota</taxon>
        <taxon>Fungi</taxon>
        <taxon>Dikarya</taxon>
        <taxon>Ascomycota</taxon>
        <taxon>Pezizomycotina</taxon>
        <taxon>Eurotiomycetes</taxon>
        <taxon>Eurotiomycetidae</taxon>
        <taxon>Onygenales</taxon>
        <taxon>Arthrodermataceae</taxon>
        <taxon>Microsporum</taxon>
    </lineage>
</organism>